<keyword evidence="2" id="KW-1185">Reference proteome</keyword>
<gene>
    <name evidence="1" type="ORF">E1218_23315</name>
</gene>
<dbReference type="RefSeq" id="WP_132323598.1">
    <property type="nucleotide sequence ID" value="NZ_SMKR01000109.1"/>
</dbReference>
<dbReference type="EMBL" id="SMKR01000109">
    <property type="protein sequence ID" value="TDD19907.1"/>
    <property type="molecule type" value="Genomic_DNA"/>
</dbReference>
<reference evidence="1 2" key="1">
    <citation type="submission" date="2019-02" db="EMBL/GenBank/DDBJ databases">
        <title>Draft genome sequences of novel Actinobacteria.</title>
        <authorList>
            <person name="Sahin N."/>
            <person name="Ay H."/>
            <person name="Saygin H."/>
        </authorList>
    </citation>
    <scope>NUCLEOTIDE SEQUENCE [LARGE SCALE GENOMIC DNA]</scope>
    <source>
        <strain evidence="1 2">16K104</strain>
    </source>
</reference>
<comment type="caution">
    <text evidence="1">The sequence shown here is derived from an EMBL/GenBank/DDBJ whole genome shotgun (WGS) entry which is preliminary data.</text>
</comment>
<organism evidence="1 2">
    <name type="scientific">Kribbella turkmenica</name>
    <dbReference type="NCBI Taxonomy" id="2530375"/>
    <lineage>
        <taxon>Bacteria</taxon>
        <taxon>Bacillati</taxon>
        <taxon>Actinomycetota</taxon>
        <taxon>Actinomycetes</taxon>
        <taxon>Propionibacteriales</taxon>
        <taxon>Kribbellaceae</taxon>
        <taxon>Kribbella</taxon>
    </lineage>
</organism>
<sequence length="86" mass="9123">MTSEPEHGKPSAEDQLEQIIGEVQRAADLAVPYALRVAVTLGLAEELAGAQVIHDGPHAESVSVLPASRAVFDGLSTLELRRLPAR</sequence>
<name>A0A4R4WP93_9ACTN</name>
<proteinExistence type="predicted"/>
<evidence type="ECO:0000313" key="2">
    <source>
        <dbReference type="Proteomes" id="UP000295172"/>
    </source>
</evidence>
<dbReference type="Proteomes" id="UP000295172">
    <property type="component" value="Unassembled WGS sequence"/>
</dbReference>
<dbReference type="AlphaFoldDB" id="A0A4R4WP93"/>
<accession>A0A4R4WP93</accession>
<evidence type="ECO:0000313" key="1">
    <source>
        <dbReference type="EMBL" id="TDD19907.1"/>
    </source>
</evidence>
<protein>
    <submittedName>
        <fullName evidence="1">Uncharacterized protein</fullName>
    </submittedName>
</protein>